<evidence type="ECO:0000256" key="1">
    <source>
        <dbReference type="SAM" id="Phobius"/>
    </source>
</evidence>
<reference evidence="2 3" key="1">
    <citation type="journal article" date="2018" name="Front. Microbiol.">
        <title>Description and Comparative Genomics of Macrococcus caseolyticus subsp. hominis subsp. nov., Macrococcus goetzii sp. nov., Macrococcus epidermidis sp. nov., and Macrococcus bohemicus sp. nov., Novel Macrococci From Human Clinical Material With Virulence Potential and Suspected Uptake of Foreign DNA by Natural Transformation.</title>
        <authorList>
            <person name="Maslanova I."/>
            <person name="Wertheimer Z."/>
            <person name="Sedlacek I."/>
            <person name="Svec P."/>
            <person name="Indrakova A."/>
            <person name="Kovarovic V."/>
            <person name="Schumann P."/>
            <person name="Sproer C."/>
            <person name="Kralova S."/>
            <person name="Sedo O."/>
            <person name="Kristofova L."/>
            <person name="Vrbovska V."/>
            <person name="Fuzik T."/>
            <person name="Petras P."/>
            <person name="Zdrahal Z."/>
            <person name="Ruzickova V."/>
            <person name="Doskar J."/>
            <person name="Pantucek R."/>
        </authorList>
    </citation>
    <scope>NUCLEOTIDE SEQUENCE [LARGE SCALE GENOMIC DNA]</scope>
    <source>
        <strain evidence="2 3">01/688</strain>
    </source>
</reference>
<proteinExistence type="predicted"/>
<keyword evidence="3" id="KW-1185">Reference proteome</keyword>
<feature type="transmembrane region" description="Helical" evidence="1">
    <location>
        <begin position="7"/>
        <end position="24"/>
    </location>
</feature>
<protein>
    <recommendedName>
        <fullName evidence="4">DUF4306 domain-containing protein</fullName>
    </recommendedName>
</protein>
<comment type="caution">
    <text evidence="2">The sequence shown here is derived from an EMBL/GenBank/DDBJ whole genome shotgun (WGS) entry which is preliminary data.</text>
</comment>
<name>A0A327ZVQ6_9STAP</name>
<evidence type="ECO:0000313" key="3">
    <source>
        <dbReference type="Proteomes" id="UP000249808"/>
    </source>
</evidence>
<accession>A0A327ZVQ6</accession>
<keyword evidence="1" id="KW-0812">Transmembrane</keyword>
<evidence type="ECO:0000313" key="2">
    <source>
        <dbReference type="EMBL" id="RAK46443.1"/>
    </source>
</evidence>
<feature type="transmembrane region" description="Helical" evidence="1">
    <location>
        <begin position="66"/>
        <end position="84"/>
    </location>
</feature>
<evidence type="ECO:0008006" key="4">
    <source>
        <dbReference type="Google" id="ProtNLM"/>
    </source>
</evidence>
<sequence length="92" mass="11170">MMKRRIISNIFMLCVIGYFIWLISRPELYLSDISMHAKNPLSISWHYFTINTDIIGANHNEDDYTISLYPFYFMLFLAFIIRFIPFKKKYKE</sequence>
<keyword evidence="1" id="KW-0472">Membrane</keyword>
<keyword evidence="1" id="KW-1133">Transmembrane helix</keyword>
<dbReference type="EMBL" id="PZJH01000001">
    <property type="protein sequence ID" value="RAK46443.1"/>
    <property type="molecule type" value="Genomic_DNA"/>
</dbReference>
<organism evidence="2 3">
    <name type="scientific">Macrococcus epidermidis</name>
    <dbReference type="NCBI Taxonomy" id="1902580"/>
    <lineage>
        <taxon>Bacteria</taxon>
        <taxon>Bacillati</taxon>
        <taxon>Bacillota</taxon>
        <taxon>Bacilli</taxon>
        <taxon>Bacillales</taxon>
        <taxon>Staphylococcaceae</taxon>
        <taxon>Macrococcus</taxon>
    </lineage>
</organism>
<dbReference type="Proteomes" id="UP000249808">
    <property type="component" value="Unassembled WGS sequence"/>
</dbReference>
<dbReference type="AlphaFoldDB" id="A0A327ZVQ6"/>
<gene>
    <name evidence="2" type="ORF">BHU61_03030</name>
</gene>